<dbReference type="PROSITE" id="PS51318">
    <property type="entry name" value="TAT"/>
    <property type="match status" value="1"/>
</dbReference>
<evidence type="ECO:0000259" key="3">
    <source>
        <dbReference type="Pfam" id="PF00905"/>
    </source>
</evidence>
<dbReference type="Gene3D" id="3.40.710.10">
    <property type="entry name" value="DD-peptidase/beta-lactamase superfamily"/>
    <property type="match status" value="1"/>
</dbReference>
<feature type="compositionally biased region" description="Low complexity" evidence="1">
    <location>
        <begin position="103"/>
        <end position="125"/>
    </location>
</feature>
<organism evidence="4 5">
    <name type="scientific">Catenulispora pinistramenti</name>
    <dbReference type="NCBI Taxonomy" id="2705254"/>
    <lineage>
        <taxon>Bacteria</taxon>
        <taxon>Bacillati</taxon>
        <taxon>Actinomycetota</taxon>
        <taxon>Actinomycetes</taxon>
        <taxon>Catenulisporales</taxon>
        <taxon>Catenulisporaceae</taxon>
        <taxon>Catenulispora</taxon>
    </lineage>
</organism>
<comment type="caution">
    <text evidence="4">The sequence shown here is derived from an EMBL/GenBank/DDBJ whole genome shotgun (WGS) entry which is preliminary data.</text>
</comment>
<name>A0ABS5KYY0_9ACTN</name>
<dbReference type="SUPFAM" id="SSF56601">
    <property type="entry name" value="beta-lactamase/transpeptidase-like"/>
    <property type="match status" value="1"/>
</dbReference>
<evidence type="ECO:0000256" key="2">
    <source>
        <dbReference type="SAM" id="SignalP"/>
    </source>
</evidence>
<dbReference type="RefSeq" id="WP_212015349.1">
    <property type="nucleotide sequence ID" value="NZ_JAAFYZ010000130.1"/>
</dbReference>
<feature type="signal peptide" evidence="2">
    <location>
        <begin position="1"/>
        <end position="22"/>
    </location>
</feature>
<keyword evidence="2" id="KW-0732">Signal</keyword>
<feature type="domain" description="Penicillin-binding protein transpeptidase" evidence="3">
    <location>
        <begin position="287"/>
        <end position="565"/>
    </location>
</feature>
<feature type="chain" id="PRO_5045521378" description="Penicillin-binding protein transpeptidase domain-containing protein" evidence="2">
    <location>
        <begin position="23"/>
        <end position="571"/>
    </location>
</feature>
<reference evidence="4 5" key="1">
    <citation type="submission" date="2020-02" db="EMBL/GenBank/DDBJ databases">
        <title>Acidophilic actinobacteria isolated from forest soil.</title>
        <authorList>
            <person name="Golinska P."/>
        </authorList>
    </citation>
    <scope>NUCLEOTIDE SEQUENCE [LARGE SCALE GENOMIC DNA]</scope>
    <source>
        <strain evidence="4 5">NL8</strain>
    </source>
</reference>
<dbReference type="Proteomes" id="UP000730482">
    <property type="component" value="Unassembled WGS sequence"/>
</dbReference>
<feature type="region of interest" description="Disordered" evidence="1">
    <location>
        <begin position="99"/>
        <end position="128"/>
    </location>
</feature>
<evidence type="ECO:0000256" key="1">
    <source>
        <dbReference type="SAM" id="MobiDB-lite"/>
    </source>
</evidence>
<evidence type="ECO:0000313" key="4">
    <source>
        <dbReference type="EMBL" id="MBS2551192.1"/>
    </source>
</evidence>
<dbReference type="InterPro" id="IPR006311">
    <property type="entry name" value="TAT_signal"/>
</dbReference>
<dbReference type="InterPro" id="IPR050515">
    <property type="entry name" value="Beta-lactam/transpept"/>
</dbReference>
<dbReference type="InterPro" id="IPR012338">
    <property type="entry name" value="Beta-lactam/transpept-like"/>
</dbReference>
<dbReference type="InterPro" id="IPR001460">
    <property type="entry name" value="PCN-bd_Tpept"/>
</dbReference>
<dbReference type="Pfam" id="PF00905">
    <property type="entry name" value="Transpeptidase"/>
    <property type="match status" value="1"/>
</dbReference>
<sequence length="571" mass="57490">MGSRRTLLAIAAVATSLAVVTAGCSSGSKAKPAAGGSQTGAAAGDSPTDKVAAAFLAAWQSGDYTKAGSLTDDPAKATPRLKAVMGSLAPKSMALKLGSQVNAPSSAGSSSAATPATPGAPSSPSTPDPLANAVHYGFSVADTFTDGLVWSYNSTMSVLPPTGSGPAVVHFSSGVINPQLSSLANLKAVPPAVPVADRSGAPLSGAAHPSIASIINKLSTAKPPSGGQASLQIQFVDNNTGLQIPNSDTIQLGAPNSTSGLQLGSTIDSKIQTAAENALKPYPNSGMVVIQPSTGQILAIATNNKDNPKMAYMATRAPGSTFKTVTATALMLAGMQPSDSADCTPNVTVGTETYHNDEGLRNGFSGATLLTAYEQSCNTSFVHATIDHNLSLDRLSVVAHDYYGMNQPWDMGIGQATYATPGNLQVPPADGRDVLAAEAFGQGKITMAPLTMASVAATVATGTFHQPILIPGFQPPAKAQPIPAAIDANLQTMMRGVITDGTATSLQGIAPTLGAKTGSAEPNPTDPTDSWMIAMDPQHDIAVSALVLNGGYGNSAAGPAIAAMMKAAGLS</sequence>
<dbReference type="PROSITE" id="PS51257">
    <property type="entry name" value="PROKAR_LIPOPROTEIN"/>
    <property type="match status" value="1"/>
</dbReference>
<gene>
    <name evidence="4" type="ORF">KGQ19_30420</name>
</gene>
<keyword evidence="5" id="KW-1185">Reference proteome</keyword>
<dbReference type="PANTHER" id="PTHR30627">
    <property type="entry name" value="PEPTIDOGLYCAN D,D-TRANSPEPTIDASE"/>
    <property type="match status" value="1"/>
</dbReference>
<dbReference type="PANTHER" id="PTHR30627:SF24">
    <property type="entry name" value="PENICILLIN-BINDING PROTEIN 4B"/>
    <property type="match status" value="1"/>
</dbReference>
<evidence type="ECO:0000313" key="5">
    <source>
        <dbReference type="Proteomes" id="UP000730482"/>
    </source>
</evidence>
<protein>
    <recommendedName>
        <fullName evidence="3">Penicillin-binding protein transpeptidase domain-containing protein</fullName>
    </recommendedName>
</protein>
<dbReference type="EMBL" id="JAAFYZ010000130">
    <property type="protein sequence ID" value="MBS2551192.1"/>
    <property type="molecule type" value="Genomic_DNA"/>
</dbReference>
<accession>A0ABS5KYY0</accession>
<proteinExistence type="predicted"/>